<dbReference type="AlphaFoldDB" id="A0A438IV61"/>
<dbReference type="Proteomes" id="UP000288805">
    <property type="component" value="Unassembled WGS sequence"/>
</dbReference>
<name>A0A438IV61_VITVI</name>
<accession>A0A438IV61</accession>
<gene>
    <name evidence="2" type="ORF">CK203_030400</name>
</gene>
<dbReference type="PANTHER" id="PTHR11439">
    <property type="entry name" value="GAG-POL-RELATED RETROTRANSPOSON"/>
    <property type="match status" value="1"/>
</dbReference>
<feature type="domain" description="Retrovirus-related Pol polyprotein from transposon TNT 1-94-like beta-barrel" evidence="1">
    <location>
        <begin position="114"/>
        <end position="181"/>
    </location>
</feature>
<reference evidence="2 3" key="1">
    <citation type="journal article" date="2018" name="PLoS Genet.">
        <title>Population sequencing reveals clonal diversity and ancestral inbreeding in the grapevine cultivar Chardonnay.</title>
        <authorList>
            <person name="Roach M.J."/>
            <person name="Johnson D.L."/>
            <person name="Bohlmann J."/>
            <person name="van Vuuren H.J."/>
            <person name="Jones S.J."/>
            <person name="Pretorius I.S."/>
            <person name="Schmidt S.A."/>
            <person name="Borneman A.R."/>
        </authorList>
    </citation>
    <scope>NUCLEOTIDE SEQUENCE [LARGE SCALE GENOMIC DNA]</scope>
    <source>
        <strain evidence="3">cv. Chardonnay</strain>
        <tissue evidence="2">Leaf</tissue>
    </source>
</reference>
<dbReference type="PANTHER" id="PTHR11439:SF467">
    <property type="entry name" value="INTEGRASE CATALYTIC DOMAIN-CONTAINING PROTEIN"/>
    <property type="match status" value="1"/>
</dbReference>
<dbReference type="CDD" id="cd09272">
    <property type="entry name" value="RNase_HI_RT_Ty1"/>
    <property type="match status" value="1"/>
</dbReference>
<organism evidence="2 3">
    <name type="scientific">Vitis vinifera</name>
    <name type="common">Grape</name>
    <dbReference type="NCBI Taxonomy" id="29760"/>
    <lineage>
        <taxon>Eukaryota</taxon>
        <taxon>Viridiplantae</taxon>
        <taxon>Streptophyta</taxon>
        <taxon>Embryophyta</taxon>
        <taxon>Tracheophyta</taxon>
        <taxon>Spermatophyta</taxon>
        <taxon>Magnoliopsida</taxon>
        <taxon>eudicotyledons</taxon>
        <taxon>Gunneridae</taxon>
        <taxon>Pentapetalae</taxon>
        <taxon>rosids</taxon>
        <taxon>Vitales</taxon>
        <taxon>Vitaceae</taxon>
        <taxon>Viteae</taxon>
        <taxon>Vitis</taxon>
    </lineage>
</organism>
<dbReference type="Pfam" id="PF22936">
    <property type="entry name" value="Pol_BBD"/>
    <property type="match status" value="1"/>
</dbReference>
<proteinExistence type="predicted"/>
<evidence type="ECO:0000313" key="3">
    <source>
        <dbReference type="Proteomes" id="UP000288805"/>
    </source>
</evidence>
<dbReference type="EMBL" id="QGNW01000080">
    <property type="protein sequence ID" value="RVX00624.1"/>
    <property type="molecule type" value="Genomic_DNA"/>
</dbReference>
<protein>
    <recommendedName>
        <fullName evidence="1">Retrovirus-related Pol polyprotein from transposon TNT 1-94-like beta-barrel domain-containing protein</fullName>
    </recommendedName>
</protein>
<evidence type="ECO:0000313" key="2">
    <source>
        <dbReference type="EMBL" id="RVX00624.1"/>
    </source>
</evidence>
<evidence type="ECO:0000259" key="1">
    <source>
        <dbReference type="Pfam" id="PF22936"/>
    </source>
</evidence>
<comment type="caution">
    <text evidence="2">The sequence shown here is derived from an EMBL/GenBank/DDBJ whole genome shotgun (WGS) entry which is preliminary data.</text>
</comment>
<sequence>MHVVSMGHGYERQSRERKGGEGIMSKKCGVGYMVYGLDGHEESCFKLHGYPDWWNDLRAKKGRDVGNKDEGSATAVVATAEPQLSFTPQMTMPNSGNCGCACYTLTNDGYRGAWLLDSDATDHMTFTTTNFTTTSLPRCTNIPNANDITSPITGAGTVTLSPTLQLHNTLFVPSLSHKLLSDILTKEIIGHGTKSEGLYYMEDLSVGRAHHTQHTLGVKEKELWLWHHQLGHPHVLETARALLVGAHAPTRFWVDVVTTAVHLLNRMPSKVLDFPIPLTSPLGLYTCACNLDTSPTCIWGETRQEEQNWTKLNWSSVFEIHVEPGQLEHVSLATEHHEDDHEAYVTSPSAIPENPTPENDPKFDVKNAFLHGGLEEEVYVDIPPVYSVTTGTNEVLEVLSRKGLMFSKNDHVRVDDYTDADWAENISDRKSTSGNFTLIGGNLVTWKSKKQNVVALSSADAEFRGWPRFV</sequence>
<dbReference type="InterPro" id="IPR054722">
    <property type="entry name" value="PolX-like_BBD"/>
</dbReference>